<dbReference type="Proteomes" id="UP001177021">
    <property type="component" value="Unassembled WGS sequence"/>
</dbReference>
<accession>A0ACB0K2T0</accession>
<proteinExistence type="predicted"/>
<organism evidence="1 2">
    <name type="scientific">Trifolium pratense</name>
    <name type="common">Red clover</name>
    <dbReference type="NCBI Taxonomy" id="57577"/>
    <lineage>
        <taxon>Eukaryota</taxon>
        <taxon>Viridiplantae</taxon>
        <taxon>Streptophyta</taxon>
        <taxon>Embryophyta</taxon>
        <taxon>Tracheophyta</taxon>
        <taxon>Spermatophyta</taxon>
        <taxon>Magnoliopsida</taxon>
        <taxon>eudicotyledons</taxon>
        <taxon>Gunneridae</taxon>
        <taxon>Pentapetalae</taxon>
        <taxon>rosids</taxon>
        <taxon>fabids</taxon>
        <taxon>Fabales</taxon>
        <taxon>Fabaceae</taxon>
        <taxon>Papilionoideae</taxon>
        <taxon>50 kb inversion clade</taxon>
        <taxon>NPAAA clade</taxon>
        <taxon>Hologalegina</taxon>
        <taxon>IRL clade</taxon>
        <taxon>Trifolieae</taxon>
        <taxon>Trifolium</taxon>
    </lineage>
</organism>
<evidence type="ECO:0000313" key="2">
    <source>
        <dbReference type="Proteomes" id="UP001177021"/>
    </source>
</evidence>
<name>A0ACB0K2T0_TRIPR</name>
<dbReference type="EMBL" id="CASHSV030000109">
    <property type="protein sequence ID" value="CAJ2650559.1"/>
    <property type="molecule type" value="Genomic_DNA"/>
</dbReference>
<evidence type="ECO:0000313" key="1">
    <source>
        <dbReference type="EMBL" id="CAJ2650559.1"/>
    </source>
</evidence>
<sequence>MTSMKGDNNVNIDGHVKEIVPIIHTDHDHHEDGGGDYINFLTPTHNSRLEVTLSSPRPSPPQPFWYWLKLSLGLLCLGVAGLAVFNWVIPYFIEKVFIPVMKWQRDTFTSAELAIILFASIALFPTILLPSSPSMWLAGMTFGYFLGFLLVLSAASIGVSLPFFIGSMFHRKIEEWLEQYPKKASVLRLAGGGNSFDQFKAVALIRISPFPYMVYNYCAVATNVQYGPYLLGSLVGMMPEVIASIYTGILIRALADASHKTHILSAPEIVFNVVGFCIAIGTTIFFTVYAKRRLDELRKEDELLWQSSI</sequence>
<reference evidence="1" key="1">
    <citation type="submission" date="2023-10" db="EMBL/GenBank/DDBJ databases">
        <authorList>
            <person name="Rodriguez Cubillos JULIANA M."/>
            <person name="De Vega J."/>
        </authorList>
    </citation>
    <scope>NUCLEOTIDE SEQUENCE</scope>
</reference>
<comment type="caution">
    <text evidence="1">The sequence shown here is derived from an EMBL/GenBank/DDBJ whole genome shotgun (WGS) entry which is preliminary data.</text>
</comment>
<protein>
    <submittedName>
        <fullName evidence="1">Uncharacterized protein</fullName>
    </submittedName>
</protein>
<keyword evidence="2" id="KW-1185">Reference proteome</keyword>
<gene>
    <name evidence="1" type="ORF">MILVUS5_LOCUS18357</name>
</gene>